<keyword evidence="2" id="KW-1185">Reference proteome</keyword>
<gene>
    <name evidence="1" type="ORF">LAESUDRAFT_129855</name>
</gene>
<proteinExistence type="predicted"/>
<organism evidence="1 2">
    <name type="scientific">Laetiporus sulphureus 93-53</name>
    <dbReference type="NCBI Taxonomy" id="1314785"/>
    <lineage>
        <taxon>Eukaryota</taxon>
        <taxon>Fungi</taxon>
        <taxon>Dikarya</taxon>
        <taxon>Basidiomycota</taxon>
        <taxon>Agaricomycotina</taxon>
        <taxon>Agaricomycetes</taxon>
        <taxon>Polyporales</taxon>
        <taxon>Laetiporus</taxon>
    </lineage>
</organism>
<dbReference type="AlphaFoldDB" id="A0A165EH37"/>
<protein>
    <submittedName>
        <fullName evidence="1">Uncharacterized protein</fullName>
    </submittedName>
</protein>
<name>A0A165EH37_9APHY</name>
<dbReference type="RefSeq" id="XP_040764780.1">
    <property type="nucleotide sequence ID" value="XM_040901279.1"/>
</dbReference>
<accession>A0A165EH37</accession>
<dbReference type="GeneID" id="63818311"/>
<dbReference type="InParanoid" id="A0A165EH37"/>
<dbReference type="Proteomes" id="UP000076871">
    <property type="component" value="Unassembled WGS sequence"/>
</dbReference>
<dbReference type="EMBL" id="KV427621">
    <property type="protein sequence ID" value="KZT07040.1"/>
    <property type="molecule type" value="Genomic_DNA"/>
</dbReference>
<reference evidence="1 2" key="1">
    <citation type="journal article" date="2016" name="Mol. Biol. Evol.">
        <title>Comparative Genomics of Early-Diverging Mushroom-Forming Fungi Provides Insights into the Origins of Lignocellulose Decay Capabilities.</title>
        <authorList>
            <person name="Nagy L.G."/>
            <person name="Riley R."/>
            <person name="Tritt A."/>
            <person name="Adam C."/>
            <person name="Daum C."/>
            <person name="Floudas D."/>
            <person name="Sun H."/>
            <person name="Yadav J.S."/>
            <person name="Pangilinan J."/>
            <person name="Larsson K.H."/>
            <person name="Matsuura K."/>
            <person name="Barry K."/>
            <person name="Labutti K."/>
            <person name="Kuo R."/>
            <person name="Ohm R.A."/>
            <person name="Bhattacharya S.S."/>
            <person name="Shirouzu T."/>
            <person name="Yoshinaga Y."/>
            <person name="Martin F.M."/>
            <person name="Grigoriev I.V."/>
            <person name="Hibbett D.S."/>
        </authorList>
    </citation>
    <scope>NUCLEOTIDE SEQUENCE [LARGE SCALE GENOMIC DNA]</scope>
    <source>
        <strain evidence="1 2">93-53</strain>
    </source>
</reference>
<evidence type="ECO:0000313" key="2">
    <source>
        <dbReference type="Proteomes" id="UP000076871"/>
    </source>
</evidence>
<sequence>MAPRKHCSHQENSNPAYDAFFCLLSQKKTLLIVCLLAVISQNQRAQVKNEKSLVKHSKNIMQWTRAKELPSLKLRVKSTHAAMG</sequence>
<evidence type="ECO:0000313" key="1">
    <source>
        <dbReference type="EMBL" id="KZT07040.1"/>
    </source>
</evidence>